<gene>
    <name evidence="1" type="ORF">OSB1V03_LOCUS14107</name>
</gene>
<dbReference type="AlphaFoldDB" id="A0A7R9Q7B8"/>
<reference evidence="1" key="1">
    <citation type="submission" date="2020-11" db="EMBL/GenBank/DDBJ databases">
        <authorList>
            <person name="Tran Van P."/>
        </authorList>
    </citation>
    <scope>NUCLEOTIDE SEQUENCE</scope>
</reference>
<dbReference type="OrthoDB" id="10587970at2759"/>
<dbReference type="EMBL" id="CAJPIZ010013222">
    <property type="protein sequence ID" value="CAG2114141.1"/>
    <property type="molecule type" value="Genomic_DNA"/>
</dbReference>
<accession>A0A7R9Q7B8</accession>
<dbReference type="Gene3D" id="1.25.40.10">
    <property type="entry name" value="Tetratricopeptide repeat domain"/>
    <property type="match status" value="1"/>
</dbReference>
<evidence type="ECO:0000313" key="1">
    <source>
        <dbReference type="EMBL" id="CAD7633711.1"/>
    </source>
</evidence>
<sequence>MMFDHNLDVCGDTIDELVANGLYAKAIQWLTHYINVEYKTSTVAAIGGQSAPNGYDPRSAAIDNLYRYLLLRSYCYYKIRVDNHSMALAIDDVMEAIGVDDQRFQSYMLGSLILSESNRYEESLEMLEKCLRVNPCLNDLLSDKLVYLKFKILTVGKRCDEETALKNATRYRYLDECVQHIHTNDLNAGNDFNVLRFIDGKHSNNGYVKNIQTN</sequence>
<organism evidence="1">
    <name type="scientific">Medioppia subpectinata</name>
    <dbReference type="NCBI Taxonomy" id="1979941"/>
    <lineage>
        <taxon>Eukaryota</taxon>
        <taxon>Metazoa</taxon>
        <taxon>Ecdysozoa</taxon>
        <taxon>Arthropoda</taxon>
        <taxon>Chelicerata</taxon>
        <taxon>Arachnida</taxon>
        <taxon>Acari</taxon>
        <taxon>Acariformes</taxon>
        <taxon>Sarcoptiformes</taxon>
        <taxon>Oribatida</taxon>
        <taxon>Brachypylina</taxon>
        <taxon>Oppioidea</taxon>
        <taxon>Oppiidae</taxon>
        <taxon>Medioppia</taxon>
    </lineage>
</organism>
<proteinExistence type="predicted"/>
<keyword evidence="2" id="KW-1185">Reference proteome</keyword>
<dbReference type="EMBL" id="OC867797">
    <property type="protein sequence ID" value="CAD7633711.1"/>
    <property type="molecule type" value="Genomic_DNA"/>
</dbReference>
<dbReference type="SUPFAM" id="SSF48452">
    <property type="entry name" value="TPR-like"/>
    <property type="match status" value="1"/>
</dbReference>
<dbReference type="Proteomes" id="UP000759131">
    <property type="component" value="Unassembled WGS sequence"/>
</dbReference>
<protein>
    <submittedName>
        <fullName evidence="1">Uncharacterized protein</fullName>
    </submittedName>
</protein>
<evidence type="ECO:0000313" key="2">
    <source>
        <dbReference type="Proteomes" id="UP000759131"/>
    </source>
</evidence>
<dbReference type="InterPro" id="IPR011990">
    <property type="entry name" value="TPR-like_helical_dom_sf"/>
</dbReference>
<name>A0A7R9Q7B8_9ACAR</name>
<feature type="non-terminal residue" evidence="1">
    <location>
        <position position="1"/>
    </location>
</feature>